<feature type="transmembrane region" description="Helical" evidence="6">
    <location>
        <begin position="159"/>
        <end position="181"/>
    </location>
</feature>
<comment type="subcellular location">
    <subcellularLocation>
        <location evidence="1">Membrane</location>
        <topology evidence="1">Multi-pass membrane protein</topology>
    </subcellularLocation>
</comment>
<dbReference type="InterPro" id="IPR036259">
    <property type="entry name" value="MFS_trans_sf"/>
</dbReference>
<dbReference type="GO" id="GO:0016020">
    <property type="term" value="C:membrane"/>
    <property type="evidence" value="ECO:0007669"/>
    <property type="project" value="UniProtKB-SubCell"/>
</dbReference>
<feature type="transmembrane region" description="Helical" evidence="6">
    <location>
        <begin position="126"/>
        <end position="147"/>
    </location>
</feature>
<feature type="transmembrane region" description="Helical" evidence="6">
    <location>
        <begin position="289"/>
        <end position="310"/>
    </location>
</feature>
<evidence type="ECO:0000256" key="4">
    <source>
        <dbReference type="ARBA" id="ARBA00022989"/>
    </source>
</evidence>
<dbReference type="PANTHER" id="PTHR43791">
    <property type="entry name" value="PERMEASE-RELATED"/>
    <property type="match status" value="1"/>
</dbReference>
<feature type="domain" description="Major facilitator superfamily (MFS) profile" evidence="7">
    <location>
        <begin position="35"/>
        <end position="437"/>
    </location>
</feature>
<evidence type="ECO:0000256" key="3">
    <source>
        <dbReference type="ARBA" id="ARBA00022692"/>
    </source>
</evidence>
<dbReference type="InterPro" id="IPR011701">
    <property type="entry name" value="MFS"/>
</dbReference>
<feature type="transmembrane region" description="Helical" evidence="6">
    <location>
        <begin position="69"/>
        <end position="88"/>
    </location>
</feature>
<keyword evidence="2" id="KW-0813">Transport</keyword>
<dbReference type="PROSITE" id="PS50850">
    <property type="entry name" value="MFS"/>
    <property type="match status" value="1"/>
</dbReference>
<evidence type="ECO:0000313" key="9">
    <source>
        <dbReference type="Proteomes" id="UP000500767"/>
    </source>
</evidence>
<keyword evidence="4 6" id="KW-1133">Transmembrane helix</keyword>
<feature type="transmembrane region" description="Helical" evidence="6">
    <location>
        <begin position="100"/>
        <end position="120"/>
    </location>
</feature>
<protein>
    <submittedName>
        <fullName evidence="8">MFS transporter</fullName>
    </submittedName>
</protein>
<name>A0A6M8HX10_9PROT</name>
<keyword evidence="5 6" id="KW-0472">Membrane</keyword>
<dbReference type="KEGG" id="lck:HN018_23200"/>
<sequence>MRDMAVARIAEPATRSIPEYKRAERATFRRIAWRFVPLLTLCFLVNYIDRTNVGFAALSMNRDLGLSDVAFGWGAGVLFFGYCLFEVPSSLVQYRVGARLWLSRIMITWGLLSAATALSVGPKSFYGLRFLLGVAEAGFNPGVMFFFMAWFPSRYQGRILAWFQMAIPLSAVVAGPLSVGILSLNGTWGLRGWQWLFIVEGLPAIILGVAVLLVLKERPDQAGWLDRGEQAMVTAAIEAEPRRDASHSFGAVLRDPRVLLLAAIQLCFTLGAYAVGIWLPLILKQHHMTLTQIGLASAVPYALGCLATILWATASDRSGKRILNLAATCCLATIGLLISVWFHDAAISLLGLTLAIIGVTSTRGIFWSIPPQILQGRGAAGGLAFISSVGAFGGFLGPLTMGWLKHATGSFTTGLGVLAFIVGLSGILSLMLPTVNARYGGKATKARR</sequence>
<dbReference type="InterPro" id="IPR020846">
    <property type="entry name" value="MFS_dom"/>
</dbReference>
<feature type="transmembrane region" description="Helical" evidence="6">
    <location>
        <begin position="322"/>
        <end position="341"/>
    </location>
</feature>
<dbReference type="SUPFAM" id="SSF103473">
    <property type="entry name" value="MFS general substrate transporter"/>
    <property type="match status" value="1"/>
</dbReference>
<dbReference type="AlphaFoldDB" id="A0A6M8HX10"/>
<keyword evidence="8" id="KW-0614">Plasmid</keyword>
<dbReference type="EMBL" id="CP053709">
    <property type="protein sequence ID" value="QKE93099.1"/>
    <property type="molecule type" value="Genomic_DNA"/>
</dbReference>
<dbReference type="GO" id="GO:0022857">
    <property type="term" value="F:transmembrane transporter activity"/>
    <property type="evidence" value="ECO:0007669"/>
    <property type="project" value="InterPro"/>
</dbReference>
<keyword evidence="3 6" id="KW-0812">Transmembrane</keyword>
<reference evidence="8 9" key="1">
    <citation type="journal article" date="2014" name="World J. Microbiol. Biotechnol.">
        <title>Biodiversity and physiological characteristics of Antarctic and Arctic lichens-associated bacteria.</title>
        <authorList>
            <person name="Lee Y.M."/>
            <person name="Kim E.H."/>
            <person name="Lee H.K."/>
            <person name="Hong S.G."/>
        </authorList>
    </citation>
    <scope>NUCLEOTIDE SEQUENCE [LARGE SCALE GENOMIC DNA]</scope>
    <source>
        <strain evidence="8 9">PAMC 26569</strain>
        <plasmid evidence="8">unnamed1</plasmid>
    </source>
</reference>
<keyword evidence="9" id="KW-1185">Reference proteome</keyword>
<dbReference type="CDD" id="cd17319">
    <property type="entry name" value="MFS_ExuT_GudP_like"/>
    <property type="match status" value="1"/>
</dbReference>
<feature type="transmembrane region" description="Helical" evidence="6">
    <location>
        <begin position="411"/>
        <end position="432"/>
    </location>
</feature>
<evidence type="ECO:0000256" key="6">
    <source>
        <dbReference type="SAM" id="Phobius"/>
    </source>
</evidence>
<feature type="transmembrane region" description="Helical" evidence="6">
    <location>
        <begin position="193"/>
        <end position="215"/>
    </location>
</feature>
<dbReference type="Proteomes" id="UP000500767">
    <property type="component" value="Plasmid unnamed1"/>
</dbReference>
<dbReference type="PANTHER" id="PTHR43791:SF36">
    <property type="entry name" value="TRANSPORTER, PUTATIVE (AFU_ORTHOLOGUE AFUA_6G08340)-RELATED"/>
    <property type="match status" value="1"/>
</dbReference>
<evidence type="ECO:0000256" key="5">
    <source>
        <dbReference type="ARBA" id="ARBA00023136"/>
    </source>
</evidence>
<organism evidence="8 9">
    <name type="scientific">Lichenicola cladoniae</name>
    <dbReference type="NCBI Taxonomy" id="1484109"/>
    <lineage>
        <taxon>Bacteria</taxon>
        <taxon>Pseudomonadati</taxon>
        <taxon>Pseudomonadota</taxon>
        <taxon>Alphaproteobacteria</taxon>
        <taxon>Acetobacterales</taxon>
        <taxon>Acetobacteraceae</taxon>
        <taxon>Lichenicola</taxon>
    </lineage>
</organism>
<evidence type="ECO:0000313" key="8">
    <source>
        <dbReference type="EMBL" id="QKE93099.1"/>
    </source>
</evidence>
<evidence type="ECO:0000256" key="1">
    <source>
        <dbReference type="ARBA" id="ARBA00004141"/>
    </source>
</evidence>
<dbReference type="FunFam" id="1.20.1250.20:FF:000018">
    <property type="entry name" value="MFS transporter permease"/>
    <property type="match status" value="1"/>
</dbReference>
<evidence type="ECO:0000256" key="2">
    <source>
        <dbReference type="ARBA" id="ARBA00022448"/>
    </source>
</evidence>
<feature type="transmembrane region" description="Helical" evidence="6">
    <location>
        <begin position="31"/>
        <end position="49"/>
    </location>
</feature>
<feature type="transmembrane region" description="Helical" evidence="6">
    <location>
        <begin position="378"/>
        <end position="399"/>
    </location>
</feature>
<dbReference type="Gene3D" id="1.20.1250.20">
    <property type="entry name" value="MFS general substrate transporter like domains"/>
    <property type="match status" value="2"/>
</dbReference>
<feature type="transmembrane region" description="Helical" evidence="6">
    <location>
        <begin position="347"/>
        <end position="366"/>
    </location>
</feature>
<evidence type="ECO:0000259" key="7">
    <source>
        <dbReference type="PROSITE" id="PS50850"/>
    </source>
</evidence>
<dbReference type="Pfam" id="PF07690">
    <property type="entry name" value="MFS_1"/>
    <property type="match status" value="1"/>
</dbReference>
<proteinExistence type="predicted"/>
<gene>
    <name evidence="8" type="ORF">HN018_23200</name>
</gene>
<feature type="transmembrane region" description="Helical" evidence="6">
    <location>
        <begin position="258"/>
        <end position="283"/>
    </location>
</feature>
<geneLocation type="plasmid" evidence="8 9">
    <name>unnamed1</name>
</geneLocation>
<accession>A0A6M8HX10</accession>